<organism evidence="8 9">
    <name type="scientific">Amedibacterium intestinale</name>
    <dbReference type="NCBI Taxonomy" id="2583452"/>
    <lineage>
        <taxon>Bacteria</taxon>
        <taxon>Bacillati</taxon>
        <taxon>Bacillota</taxon>
        <taxon>Erysipelotrichia</taxon>
        <taxon>Erysipelotrichales</taxon>
        <taxon>Erysipelotrichaceae</taxon>
        <taxon>Amedibacterium</taxon>
    </lineage>
</organism>
<dbReference type="InterPro" id="IPR000385">
    <property type="entry name" value="MoaA_NifB_PqqE_Fe-S-bd_CS"/>
</dbReference>
<dbReference type="UniPathway" id="UPA00782"/>
<evidence type="ECO:0000256" key="3">
    <source>
        <dbReference type="ARBA" id="ARBA00022691"/>
    </source>
</evidence>
<sequence>MKVSKYNVYINSIDCLKIINTKEGSVVKITDTQLKDKIQQIQSGCDVIEDENIMALNRLGMIVDDDKEELCNDSLSQTLLVTLFVTKQCNFRCVYCYEKFTDECLNKEQYKTILSFISSKLSDFKYKKIRVNLFGGEPMLEYDNIIYFLEELNSLLKTRQDVSLSVGMTTNGYLLDIERYKTMVNLGLDDVQITVDGFSENHNKKRVLMNNKSGTWNKIMENLELIANYENHSKIILRTNFDGDTLEKEKDFLLYCKKRFNDQFIMHFEAIKKFNKNYTGECMSSKKENESVVDIIKFCKENEIDNIYKYILSRGFYACHQCSQNSYVFDTKLNVLKCTVLLDYNKTYVGKLNLKGVFESNDNLLLWDKKVKQCQNCNLYPLCLGRRCKGNMIKKQIDCCYNDLIDDFTAIINALY</sequence>
<reference evidence="9" key="1">
    <citation type="submission" date="2019-05" db="EMBL/GenBank/DDBJ databases">
        <title>Complete genome sequencing of Absiella argi strain JCM 30884.</title>
        <authorList>
            <person name="Sakamoto M."/>
            <person name="Murakami T."/>
            <person name="Mori H."/>
        </authorList>
    </citation>
    <scope>NUCLEOTIDE SEQUENCE [LARGE SCALE GENOMIC DNA]</scope>
    <source>
        <strain evidence="9">JCM 30884</strain>
    </source>
</reference>
<dbReference type="GO" id="GO:0051539">
    <property type="term" value="F:4 iron, 4 sulfur cluster binding"/>
    <property type="evidence" value="ECO:0007669"/>
    <property type="project" value="UniProtKB-KW"/>
</dbReference>
<dbReference type="SFLD" id="SFLDS00029">
    <property type="entry name" value="Radical_SAM"/>
    <property type="match status" value="1"/>
</dbReference>
<dbReference type="PANTHER" id="PTHR43787">
    <property type="entry name" value="FEMO COFACTOR BIOSYNTHESIS PROTEIN NIFB-RELATED"/>
    <property type="match status" value="1"/>
</dbReference>
<dbReference type="GO" id="GO:0003824">
    <property type="term" value="F:catalytic activity"/>
    <property type="evidence" value="ECO:0007669"/>
    <property type="project" value="InterPro"/>
</dbReference>
<dbReference type="PROSITE" id="PS01305">
    <property type="entry name" value="MOAA_NIFB_PQQE"/>
    <property type="match status" value="1"/>
</dbReference>
<evidence type="ECO:0000313" key="8">
    <source>
        <dbReference type="EMBL" id="BBK22667.1"/>
    </source>
</evidence>
<keyword evidence="9" id="KW-1185">Reference proteome</keyword>
<dbReference type="Gene3D" id="3.20.20.70">
    <property type="entry name" value="Aldolase class I"/>
    <property type="match status" value="1"/>
</dbReference>
<evidence type="ECO:0000313" key="9">
    <source>
        <dbReference type="Proteomes" id="UP000464754"/>
    </source>
</evidence>
<dbReference type="PROSITE" id="PS51918">
    <property type="entry name" value="RADICAL_SAM"/>
    <property type="match status" value="1"/>
</dbReference>
<keyword evidence="4" id="KW-0479">Metal-binding</keyword>
<name>A0A6N4TIX6_9FIRM</name>
<accession>A0A6N4TIX6</accession>
<dbReference type="SUPFAM" id="SSF102114">
    <property type="entry name" value="Radical SAM enzymes"/>
    <property type="match status" value="1"/>
</dbReference>
<evidence type="ECO:0000256" key="2">
    <source>
        <dbReference type="ARBA" id="ARBA00022485"/>
    </source>
</evidence>
<evidence type="ECO:0000256" key="5">
    <source>
        <dbReference type="ARBA" id="ARBA00023004"/>
    </source>
</evidence>
<dbReference type="InterPro" id="IPR007197">
    <property type="entry name" value="rSAM"/>
</dbReference>
<keyword evidence="5" id="KW-0408">Iron</keyword>
<keyword evidence="3" id="KW-0949">S-adenosyl-L-methionine</keyword>
<dbReference type="PANTHER" id="PTHR43787:SF3">
    <property type="entry name" value="ARYLSULFATASE REGULATORY PROTEIN"/>
    <property type="match status" value="1"/>
</dbReference>
<evidence type="ECO:0000256" key="4">
    <source>
        <dbReference type="ARBA" id="ARBA00022723"/>
    </source>
</evidence>
<dbReference type="GO" id="GO:0046872">
    <property type="term" value="F:metal ion binding"/>
    <property type="evidence" value="ECO:0007669"/>
    <property type="project" value="UniProtKB-KW"/>
</dbReference>
<dbReference type="InterPro" id="IPR013785">
    <property type="entry name" value="Aldolase_TIM"/>
</dbReference>
<dbReference type="EMBL" id="AP019695">
    <property type="protein sequence ID" value="BBK22667.1"/>
    <property type="molecule type" value="Genomic_DNA"/>
</dbReference>
<dbReference type="KEGG" id="aarg:Aargi30884_15700"/>
<keyword evidence="2" id="KW-0004">4Fe-4S</keyword>
<dbReference type="Proteomes" id="UP000464754">
    <property type="component" value="Chromosome"/>
</dbReference>
<evidence type="ECO:0000259" key="7">
    <source>
        <dbReference type="PROSITE" id="PS51918"/>
    </source>
</evidence>
<gene>
    <name evidence="8" type="ORF">Aargi30884_15700</name>
</gene>
<dbReference type="RefSeq" id="WP_118276505.1">
    <property type="nucleotide sequence ID" value="NZ_AP019695.1"/>
</dbReference>
<comment type="cofactor">
    <cofactor evidence="1">
        <name>[4Fe-4S] cluster</name>
        <dbReference type="ChEBI" id="CHEBI:49883"/>
    </cofactor>
</comment>
<keyword evidence="6" id="KW-0411">Iron-sulfur</keyword>
<dbReference type="CDD" id="cd01335">
    <property type="entry name" value="Radical_SAM"/>
    <property type="match status" value="1"/>
</dbReference>
<evidence type="ECO:0000256" key="6">
    <source>
        <dbReference type="ARBA" id="ARBA00023014"/>
    </source>
</evidence>
<dbReference type="Pfam" id="PF04055">
    <property type="entry name" value="Radical_SAM"/>
    <property type="match status" value="1"/>
</dbReference>
<dbReference type="SFLD" id="SFLDG01067">
    <property type="entry name" value="SPASM/twitch_domain_containing"/>
    <property type="match status" value="1"/>
</dbReference>
<proteinExistence type="predicted"/>
<dbReference type="AlphaFoldDB" id="A0A6N4TIX6"/>
<evidence type="ECO:0000256" key="1">
    <source>
        <dbReference type="ARBA" id="ARBA00001966"/>
    </source>
</evidence>
<feature type="domain" description="Radical SAM core" evidence="7">
    <location>
        <begin position="73"/>
        <end position="314"/>
    </location>
</feature>
<dbReference type="InterPro" id="IPR058240">
    <property type="entry name" value="rSAM_sf"/>
</dbReference>
<protein>
    <submittedName>
        <fullName evidence="8">Radical SAM/SPASM domain-containing protein</fullName>
    </submittedName>
</protein>